<dbReference type="PATRIC" id="fig|1129794.4.peg.2148"/>
<proteinExistence type="predicted"/>
<dbReference type="STRING" id="1129794.C427_2171"/>
<keyword evidence="1" id="KW-0812">Transmembrane</keyword>
<feature type="transmembrane region" description="Helical" evidence="1">
    <location>
        <begin position="66"/>
        <end position="83"/>
    </location>
</feature>
<dbReference type="KEGG" id="gps:C427_2171"/>
<accession>K6ZWS0</accession>
<keyword evidence="1" id="KW-1133">Transmembrane helix</keyword>
<keyword evidence="3" id="KW-1185">Reference proteome</keyword>
<dbReference type="InterPro" id="IPR021762">
    <property type="entry name" value="DUF3325"/>
</dbReference>
<dbReference type="RefSeq" id="WP_007643283.1">
    <property type="nucleotide sequence ID" value="NC_020514.1"/>
</dbReference>
<evidence type="ECO:0000313" key="2">
    <source>
        <dbReference type="EMBL" id="AGH44280.1"/>
    </source>
</evidence>
<sequence length="86" mass="9541">MLVSICAQVFGLIFLSLSLDKHFKSVFKTALPHKLSVWLKSTGWLLIGLSLFFVGLFAITPSIAVVYWLAILSGNIILLALVYCRL</sequence>
<feature type="transmembrane region" description="Helical" evidence="1">
    <location>
        <begin position="42"/>
        <end position="59"/>
    </location>
</feature>
<name>K6ZWS0_9ALTE</name>
<protein>
    <recommendedName>
        <fullName evidence="4">DUF3325 domain-containing protein</fullName>
    </recommendedName>
</protein>
<dbReference type="EMBL" id="CP003837">
    <property type="protein sequence ID" value="AGH44280.1"/>
    <property type="molecule type" value="Genomic_DNA"/>
</dbReference>
<reference evidence="2 3" key="1">
    <citation type="journal article" date="2013" name="Genome Announc.">
        <title>Complete Genome Sequence of Glaciecola psychrophila Strain 170T.</title>
        <authorList>
            <person name="Yin J."/>
            <person name="Chen J."/>
            <person name="Liu G."/>
            <person name="Yu Y."/>
            <person name="Song L."/>
            <person name="Wang X."/>
            <person name="Qu X."/>
        </authorList>
    </citation>
    <scope>NUCLEOTIDE SEQUENCE [LARGE SCALE GENOMIC DNA]</scope>
    <source>
        <strain evidence="2 3">170</strain>
    </source>
</reference>
<evidence type="ECO:0008006" key="4">
    <source>
        <dbReference type="Google" id="ProtNLM"/>
    </source>
</evidence>
<evidence type="ECO:0000256" key="1">
    <source>
        <dbReference type="SAM" id="Phobius"/>
    </source>
</evidence>
<evidence type="ECO:0000313" key="3">
    <source>
        <dbReference type="Proteomes" id="UP000011864"/>
    </source>
</evidence>
<dbReference type="Pfam" id="PF11804">
    <property type="entry name" value="DUF3325"/>
    <property type="match status" value="1"/>
</dbReference>
<gene>
    <name evidence="2" type="ORF">C427_2171</name>
</gene>
<organism evidence="2 3">
    <name type="scientific">Paraglaciecola psychrophila 170</name>
    <dbReference type="NCBI Taxonomy" id="1129794"/>
    <lineage>
        <taxon>Bacteria</taxon>
        <taxon>Pseudomonadati</taxon>
        <taxon>Pseudomonadota</taxon>
        <taxon>Gammaproteobacteria</taxon>
        <taxon>Alteromonadales</taxon>
        <taxon>Alteromonadaceae</taxon>
        <taxon>Paraglaciecola</taxon>
    </lineage>
</organism>
<keyword evidence="1" id="KW-0472">Membrane</keyword>
<dbReference type="HOGENOM" id="CLU_2495077_0_0_6"/>
<dbReference type="Proteomes" id="UP000011864">
    <property type="component" value="Chromosome"/>
</dbReference>
<dbReference type="AlphaFoldDB" id="K6ZWS0"/>